<dbReference type="Pfam" id="PF02958">
    <property type="entry name" value="EcKL"/>
    <property type="match status" value="1"/>
</dbReference>
<dbReference type="AlphaFoldDB" id="A0A6A5ZSN3"/>
<keyword evidence="2" id="KW-1185">Reference proteome</keyword>
<organism evidence="1 2">
    <name type="scientific">Lophiotrema nucula</name>
    <dbReference type="NCBI Taxonomy" id="690887"/>
    <lineage>
        <taxon>Eukaryota</taxon>
        <taxon>Fungi</taxon>
        <taxon>Dikarya</taxon>
        <taxon>Ascomycota</taxon>
        <taxon>Pezizomycotina</taxon>
        <taxon>Dothideomycetes</taxon>
        <taxon>Pleosporomycetidae</taxon>
        <taxon>Pleosporales</taxon>
        <taxon>Lophiotremataceae</taxon>
        <taxon>Lophiotrema</taxon>
    </lineage>
</organism>
<evidence type="ECO:0000313" key="2">
    <source>
        <dbReference type="Proteomes" id="UP000799770"/>
    </source>
</evidence>
<accession>A0A6A5ZSN3</accession>
<gene>
    <name evidence="1" type="ORF">BDV96DRAFT_640657</name>
</gene>
<dbReference type="OrthoDB" id="25129at2759"/>
<dbReference type="Proteomes" id="UP000799770">
    <property type="component" value="Unassembled WGS sequence"/>
</dbReference>
<dbReference type="EMBL" id="ML977312">
    <property type="protein sequence ID" value="KAF2121261.1"/>
    <property type="molecule type" value="Genomic_DNA"/>
</dbReference>
<dbReference type="InterPro" id="IPR004119">
    <property type="entry name" value="EcKL"/>
</dbReference>
<proteinExistence type="predicted"/>
<reference evidence="1" key="1">
    <citation type="journal article" date="2020" name="Stud. Mycol.">
        <title>101 Dothideomycetes genomes: a test case for predicting lifestyles and emergence of pathogens.</title>
        <authorList>
            <person name="Haridas S."/>
            <person name="Albert R."/>
            <person name="Binder M."/>
            <person name="Bloem J."/>
            <person name="Labutti K."/>
            <person name="Salamov A."/>
            <person name="Andreopoulos B."/>
            <person name="Baker S."/>
            <person name="Barry K."/>
            <person name="Bills G."/>
            <person name="Bluhm B."/>
            <person name="Cannon C."/>
            <person name="Castanera R."/>
            <person name="Culley D."/>
            <person name="Daum C."/>
            <person name="Ezra D."/>
            <person name="Gonzalez J."/>
            <person name="Henrissat B."/>
            <person name="Kuo A."/>
            <person name="Liang C."/>
            <person name="Lipzen A."/>
            <person name="Lutzoni F."/>
            <person name="Magnuson J."/>
            <person name="Mondo S."/>
            <person name="Nolan M."/>
            <person name="Ohm R."/>
            <person name="Pangilinan J."/>
            <person name="Park H.-J."/>
            <person name="Ramirez L."/>
            <person name="Alfaro M."/>
            <person name="Sun H."/>
            <person name="Tritt A."/>
            <person name="Yoshinaga Y."/>
            <person name="Zwiers L.-H."/>
            <person name="Turgeon B."/>
            <person name="Goodwin S."/>
            <person name="Spatafora J."/>
            <person name="Crous P."/>
            <person name="Grigoriev I."/>
        </authorList>
    </citation>
    <scope>NUCLEOTIDE SEQUENCE</scope>
    <source>
        <strain evidence="1">CBS 627.86</strain>
    </source>
</reference>
<protein>
    <recommendedName>
        <fullName evidence="3">Aminoglycoside phosphotransferase domain-containing protein</fullName>
    </recommendedName>
</protein>
<evidence type="ECO:0000313" key="1">
    <source>
        <dbReference type="EMBL" id="KAF2121261.1"/>
    </source>
</evidence>
<dbReference type="SUPFAM" id="SSF56112">
    <property type="entry name" value="Protein kinase-like (PK-like)"/>
    <property type="match status" value="1"/>
</dbReference>
<sequence length="140" mass="15837">MLGHFLEQLHAWGLDPRNHNAAFESFAGNISAKDLITQELFTDFLSNIKQSGYTATSGQLDELQTSLMKLKLALHSETESVAMGDFWMGNVLINRGDQNRLKDIFVIDWEFVNMAPIWLDVGNFIGELFLISYFEGTDDS</sequence>
<evidence type="ECO:0008006" key="3">
    <source>
        <dbReference type="Google" id="ProtNLM"/>
    </source>
</evidence>
<dbReference type="InterPro" id="IPR011009">
    <property type="entry name" value="Kinase-like_dom_sf"/>
</dbReference>
<name>A0A6A5ZSN3_9PLEO</name>
<dbReference type="Gene3D" id="3.90.1200.10">
    <property type="match status" value="1"/>
</dbReference>